<evidence type="ECO:0000313" key="2">
    <source>
        <dbReference type="EMBL" id="CAF1392763.1"/>
    </source>
</evidence>
<comment type="caution">
    <text evidence="4">The sequence shown here is derived from an EMBL/GenBank/DDBJ whole genome shotgun (WGS) entry which is preliminary data.</text>
</comment>
<dbReference type="AlphaFoldDB" id="A0A816BLF2"/>
<dbReference type="Proteomes" id="UP000663832">
    <property type="component" value="Unassembled WGS sequence"/>
</dbReference>
<feature type="coiled-coil region" evidence="1">
    <location>
        <begin position="81"/>
        <end position="141"/>
    </location>
</feature>
<organism evidence="4 6">
    <name type="scientific">Adineta steineri</name>
    <dbReference type="NCBI Taxonomy" id="433720"/>
    <lineage>
        <taxon>Eukaryota</taxon>
        <taxon>Metazoa</taxon>
        <taxon>Spiralia</taxon>
        <taxon>Gnathifera</taxon>
        <taxon>Rotifera</taxon>
        <taxon>Eurotatoria</taxon>
        <taxon>Bdelloidea</taxon>
        <taxon>Adinetida</taxon>
        <taxon>Adinetidae</taxon>
        <taxon>Adineta</taxon>
    </lineage>
</organism>
<dbReference type="EMBL" id="CAJNOM010001534">
    <property type="protein sequence ID" value="CAF1611736.1"/>
    <property type="molecule type" value="Genomic_DNA"/>
</dbReference>
<reference evidence="4" key="1">
    <citation type="submission" date="2021-02" db="EMBL/GenBank/DDBJ databases">
        <authorList>
            <person name="Nowell W R."/>
        </authorList>
    </citation>
    <scope>NUCLEOTIDE SEQUENCE</scope>
</reference>
<evidence type="ECO:0000256" key="1">
    <source>
        <dbReference type="SAM" id="Coils"/>
    </source>
</evidence>
<evidence type="ECO:0000313" key="3">
    <source>
        <dbReference type="EMBL" id="CAF1392952.1"/>
    </source>
</evidence>
<dbReference type="EMBL" id="CAJNOI010001200">
    <property type="protein sequence ID" value="CAF1392763.1"/>
    <property type="molecule type" value="Genomic_DNA"/>
</dbReference>
<sequence length="174" mass="20777">MNIITNFFKLNHRYNKKTPDIISIGCQKQTETTIPIKIQSSTIKTKTADSGKKPQALSYQQSNQPSFHFQINAVLSRWEKLKKEKVKCQQQQQLMQCIKEKKSTEYDEFDRIMEEDLGNQLQELERQEEKYYKQIEVTLEEQFKQDNYSEELDDGELERICMEQLEPVEEQNDR</sequence>
<evidence type="ECO:0000313" key="4">
    <source>
        <dbReference type="EMBL" id="CAF1611690.1"/>
    </source>
</evidence>
<dbReference type="EMBL" id="CAJNOI010001201">
    <property type="protein sequence ID" value="CAF1392952.1"/>
    <property type="molecule type" value="Genomic_DNA"/>
</dbReference>
<dbReference type="Proteomes" id="UP000663877">
    <property type="component" value="Unassembled WGS sequence"/>
</dbReference>
<keyword evidence="1" id="KW-0175">Coiled coil</keyword>
<evidence type="ECO:0000313" key="5">
    <source>
        <dbReference type="EMBL" id="CAF1611736.1"/>
    </source>
</evidence>
<name>A0A816BLF2_9BILA</name>
<dbReference type="EMBL" id="CAJNOM010001533">
    <property type="protein sequence ID" value="CAF1611690.1"/>
    <property type="molecule type" value="Genomic_DNA"/>
</dbReference>
<keyword evidence="6" id="KW-1185">Reference proteome</keyword>
<protein>
    <submittedName>
        <fullName evidence="4">Uncharacterized protein</fullName>
    </submittedName>
</protein>
<evidence type="ECO:0000313" key="6">
    <source>
        <dbReference type="Proteomes" id="UP000663832"/>
    </source>
</evidence>
<proteinExistence type="predicted"/>
<accession>A0A816BLF2</accession>
<gene>
    <name evidence="2" type="ORF">BJG266_LOCUS37210</name>
    <name evidence="3" type="ORF">BJG266_LOCUS37220</name>
    <name evidence="4" type="ORF">QVE165_LOCUS54144</name>
    <name evidence="5" type="ORF">QVE165_LOCUS54154</name>
</gene>